<reference evidence="11 12" key="1">
    <citation type="submission" date="2018-09" db="EMBL/GenBank/DDBJ databases">
        <title>Glutamicibacter mishrai S5-52T (LMG 29155T = KCTC 39846T).</title>
        <authorList>
            <person name="Das S.K."/>
        </authorList>
    </citation>
    <scope>NUCLEOTIDE SEQUENCE [LARGE SCALE GENOMIC DNA]</scope>
    <source>
        <strain evidence="11 12">S5-52</strain>
    </source>
</reference>
<dbReference type="InterPro" id="IPR036890">
    <property type="entry name" value="HATPase_C_sf"/>
</dbReference>
<keyword evidence="9" id="KW-1133">Transmembrane helix</keyword>
<dbReference type="GO" id="GO:0016020">
    <property type="term" value="C:membrane"/>
    <property type="evidence" value="ECO:0007669"/>
    <property type="project" value="InterPro"/>
</dbReference>
<evidence type="ECO:0000256" key="1">
    <source>
        <dbReference type="ARBA" id="ARBA00000085"/>
    </source>
</evidence>
<evidence type="ECO:0000256" key="2">
    <source>
        <dbReference type="ARBA" id="ARBA00012438"/>
    </source>
</evidence>
<keyword evidence="9" id="KW-0812">Transmembrane</keyword>
<feature type="transmembrane region" description="Helical" evidence="9">
    <location>
        <begin position="210"/>
        <end position="228"/>
    </location>
</feature>
<dbReference type="GO" id="GO:0000155">
    <property type="term" value="F:phosphorelay sensor kinase activity"/>
    <property type="evidence" value="ECO:0007669"/>
    <property type="project" value="InterPro"/>
</dbReference>
<dbReference type="Pfam" id="PF07730">
    <property type="entry name" value="HisKA_3"/>
    <property type="match status" value="1"/>
</dbReference>
<dbReference type="EMBL" id="CP032549">
    <property type="protein sequence ID" value="QIV87738.1"/>
    <property type="molecule type" value="Genomic_DNA"/>
</dbReference>
<evidence type="ECO:0000256" key="7">
    <source>
        <dbReference type="ARBA" id="ARBA00022840"/>
    </source>
</evidence>
<dbReference type="Proteomes" id="UP000502331">
    <property type="component" value="Chromosome"/>
</dbReference>
<keyword evidence="5" id="KW-0547">Nucleotide-binding</keyword>
<dbReference type="PANTHER" id="PTHR24421">
    <property type="entry name" value="NITRATE/NITRITE SENSOR PROTEIN NARX-RELATED"/>
    <property type="match status" value="1"/>
</dbReference>
<evidence type="ECO:0000256" key="3">
    <source>
        <dbReference type="ARBA" id="ARBA00022553"/>
    </source>
</evidence>
<accession>A0A6H0SK13</accession>
<keyword evidence="9" id="KW-0472">Membrane</keyword>
<keyword evidence="7" id="KW-0067">ATP-binding</keyword>
<dbReference type="InterPro" id="IPR011712">
    <property type="entry name" value="Sig_transdc_His_kin_sub3_dim/P"/>
</dbReference>
<evidence type="ECO:0000256" key="8">
    <source>
        <dbReference type="ARBA" id="ARBA00023012"/>
    </source>
</evidence>
<keyword evidence="8" id="KW-0902">Two-component regulatory system</keyword>
<dbReference type="InterPro" id="IPR050482">
    <property type="entry name" value="Sensor_HK_TwoCompSys"/>
</dbReference>
<organism evidence="11 12">
    <name type="scientific">Glutamicibacter mishrai</name>
    <dbReference type="NCBI Taxonomy" id="1775880"/>
    <lineage>
        <taxon>Bacteria</taxon>
        <taxon>Bacillati</taxon>
        <taxon>Actinomycetota</taxon>
        <taxon>Actinomycetes</taxon>
        <taxon>Micrococcales</taxon>
        <taxon>Micrococcaceae</taxon>
        <taxon>Glutamicibacter</taxon>
    </lineage>
</organism>
<evidence type="ECO:0000313" key="11">
    <source>
        <dbReference type="EMBL" id="QIV87738.1"/>
    </source>
</evidence>
<dbReference type="GO" id="GO:0046983">
    <property type="term" value="F:protein dimerization activity"/>
    <property type="evidence" value="ECO:0007669"/>
    <property type="project" value="InterPro"/>
</dbReference>
<dbReference type="GO" id="GO:0005524">
    <property type="term" value="F:ATP binding"/>
    <property type="evidence" value="ECO:0007669"/>
    <property type="project" value="UniProtKB-KW"/>
</dbReference>
<feature type="transmembrane region" description="Helical" evidence="9">
    <location>
        <begin position="183"/>
        <end position="203"/>
    </location>
</feature>
<feature type="domain" description="Signal transduction histidine kinase subgroup 3 dimerisation and phosphoacceptor" evidence="10">
    <location>
        <begin position="270"/>
        <end position="331"/>
    </location>
</feature>
<dbReference type="PANTHER" id="PTHR24421:SF10">
    <property type="entry name" value="NITRATE_NITRITE SENSOR PROTEIN NARQ"/>
    <property type="match status" value="1"/>
</dbReference>
<evidence type="ECO:0000256" key="6">
    <source>
        <dbReference type="ARBA" id="ARBA00022777"/>
    </source>
</evidence>
<dbReference type="AlphaFoldDB" id="A0A6H0SK13"/>
<evidence type="ECO:0000256" key="9">
    <source>
        <dbReference type="SAM" id="Phobius"/>
    </source>
</evidence>
<evidence type="ECO:0000313" key="12">
    <source>
        <dbReference type="Proteomes" id="UP000502331"/>
    </source>
</evidence>
<keyword evidence="3" id="KW-0597">Phosphoprotein</keyword>
<dbReference type="EC" id="2.7.13.3" evidence="2"/>
<comment type="catalytic activity">
    <reaction evidence="1">
        <text>ATP + protein L-histidine = ADP + protein N-phospho-L-histidine.</text>
        <dbReference type="EC" id="2.7.13.3"/>
    </reaction>
</comment>
<evidence type="ECO:0000259" key="10">
    <source>
        <dbReference type="Pfam" id="PF07730"/>
    </source>
</evidence>
<feature type="transmembrane region" description="Helical" evidence="9">
    <location>
        <begin position="114"/>
        <end position="135"/>
    </location>
</feature>
<keyword evidence="4" id="KW-0808">Transferase</keyword>
<proteinExistence type="predicted"/>
<protein>
    <recommendedName>
        <fullName evidence="2">histidine kinase</fullName>
        <ecNumber evidence="2">2.7.13.3</ecNumber>
    </recommendedName>
</protein>
<gene>
    <name evidence="11" type="ORF">D3791_11840</name>
</gene>
<dbReference type="Gene3D" id="1.20.5.1930">
    <property type="match status" value="1"/>
</dbReference>
<name>A0A6H0SK13_9MICC</name>
<evidence type="ECO:0000256" key="4">
    <source>
        <dbReference type="ARBA" id="ARBA00022679"/>
    </source>
</evidence>
<sequence length="464" mass="49722">MASRRPRSSSHSGMTRVPMLVESISARMTRESSGLLVMISMVSTLPCLAAMRYRPVVCTFSSLRGIPGGQGVGDAGSMNFIRRMGSGDKEPEVVGTYLVLTVILHLSGLSNPPWVAIGGYEWIVLLLLGLAAVLVRRRFLLASTLIMLLCGAGLLAVGSIGGYFLLFECVFGLFLLGSSRLRTVTFALLCLVAIVLGIAAWLGSGDPQQLVLSLFMAGFILFTPMLWAQNVRNAKDLATAEAQRVQAVQSAAAAREDQLVAEHEFSRVQERTALAREMHDVLSARFSSIALLSGALLPSAPETVRAPLQSIRDESVSGLEDMAGMVRMLHSGGPALQARIEDLPELVAGFGSPVRWEYRVADPRRFSPAVHTAAHRTVAELLVNHAKHAPGTDLELSVIQDRNLSITARNPLGQDAASSPGAGTGLENIKTRVAALGGHVEVRNGKDFAVHVEFPESPETAEEE</sequence>
<dbReference type="SUPFAM" id="SSF55874">
    <property type="entry name" value="ATPase domain of HSP90 chaperone/DNA topoisomerase II/histidine kinase"/>
    <property type="match status" value="1"/>
</dbReference>
<keyword evidence="12" id="KW-1185">Reference proteome</keyword>
<dbReference type="Gene3D" id="3.30.565.10">
    <property type="entry name" value="Histidine kinase-like ATPase, C-terminal domain"/>
    <property type="match status" value="1"/>
</dbReference>
<keyword evidence="6" id="KW-0418">Kinase</keyword>
<evidence type="ECO:0000256" key="5">
    <source>
        <dbReference type="ARBA" id="ARBA00022741"/>
    </source>
</evidence>
<feature type="transmembrane region" description="Helical" evidence="9">
    <location>
        <begin position="147"/>
        <end position="177"/>
    </location>
</feature>